<evidence type="ECO:0000313" key="10">
    <source>
        <dbReference type="EMBL" id="CAE4598012.1"/>
    </source>
</evidence>
<feature type="transmembrane region" description="Helical" evidence="7">
    <location>
        <begin position="414"/>
        <end position="431"/>
    </location>
</feature>
<dbReference type="Pfam" id="PF06814">
    <property type="entry name" value="GOST_TM"/>
    <property type="match status" value="1"/>
</dbReference>
<organism evidence="10">
    <name type="scientific">Alexandrium monilatum</name>
    <dbReference type="NCBI Taxonomy" id="311494"/>
    <lineage>
        <taxon>Eukaryota</taxon>
        <taxon>Sar</taxon>
        <taxon>Alveolata</taxon>
        <taxon>Dinophyceae</taxon>
        <taxon>Gonyaulacales</taxon>
        <taxon>Pyrocystaceae</taxon>
        <taxon>Alexandrium</taxon>
    </lineage>
</organism>
<dbReference type="PANTHER" id="PTHR21229">
    <property type="entry name" value="LUNG SEVEN TRANSMEMBRANE RECEPTOR"/>
    <property type="match status" value="1"/>
</dbReference>
<evidence type="ECO:0000256" key="7">
    <source>
        <dbReference type="SAM" id="Phobius"/>
    </source>
</evidence>
<comment type="subcellular location">
    <subcellularLocation>
        <location evidence="1">Membrane</location>
        <topology evidence="1">Multi-pass membrane protein</topology>
    </subcellularLocation>
</comment>
<dbReference type="InterPro" id="IPR009637">
    <property type="entry name" value="GPR107/GPR108-like"/>
</dbReference>
<reference evidence="10" key="1">
    <citation type="submission" date="2021-01" db="EMBL/GenBank/DDBJ databases">
        <authorList>
            <person name="Corre E."/>
            <person name="Pelletier E."/>
            <person name="Niang G."/>
            <person name="Scheremetjew M."/>
            <person name="Finn R."/>
            <person name="Kale V."/>
            <person name="Holt S."/>
            <person name="Cochrane G."/>
            <person name="Meng A."/>
            <person name="Brown T."/>
            <person name="Cohen L."/>
        </authorList>
    </citation>
    <scope>NUCLEOTIDE SEQUENCE</scope>
    <source>
        <strain evidence="10">CCMP3105</strain>
    </source>
</reference>
<feature type="domain" description="GOST seven transmembrane" evidence="9">
    <location>
        <begin position="194"/>
        <end position="436"/>
    </location>
</feature>
<feature type="transmembrane region" description="Helical" evidence="7">
    <location>
        <begin position="330"/>
        <end position="352"/>
    </location>
</feature>
<evidence type="ECO:0000259" key="9">
    <source>
        <dbReference type="Pfam" id="PF06814"/>
    </source>
</evidence>
<keyword evidence="5 7" id="KW-0472">Membrane</keyword>
<feature type="transmembrane region" description="Helical" evidence="7">
    <location>
        <begin position="228"/>
        <end position="245"/>
    </location>
</feature>
<evidence type="ECO:0000256" key="2">
    <source>
        <dbReference type="ARBA" id="ARBA00022692"/>
    </source>
</evidence>
<name>A0A7S4QYQ5_9DINO</name>
<evidence type="ECO:0000256" key="3">
    <source>
        <dbReference type="ARBA" id="ARBA00022729"/>
    </source>
</evidence>
<evidence type="ECO:0000256" key="6">
    <source>
        <dbReference type="SAM" id="MobiDB-lite"/>
    </source>
</evidence>
<dbReference type="AlphaFoldDB" id="A0A7S4QYQ5"/>
<feature type="transmembrane region" description="Helical" evidence="7">
    <location>
        <begin position="196"/>
        <end position="216"/>
    </location>
</feature>
<feature type="region of interest" description="Disordered" evidence="6">
    <location>
        <begin position="450"/>
        <end position="493"/>
    </location>
</feature>
<dbReference type="PANTHER" id="PTHR21229:SF1">
    <property type="entry name" value="GH17801P"/>
    <property type="match status" value="1"/>
</dbReference>
<keyword evidence="2 7" id="KW-0812">Transmembrane</keyword>
<dbReference type="EMBL" id="HBNR01039862">
    <property type="protein sequence ID" value="CAE4598012.1"/>
    <property type="molecule type" value="Transcribed_RNA"/>
</dbReference>
<gene>
    <name evidence="10" type="ORF">AMON00008_LOCUS27627</name>
</gene>
<evidence type="ECO:0000256" key="5">
    <source>
        <dbReference type="ARBA" id="ARBA00023136"/>
    </source>
</evidence>
<keyword evidence="3 8" id="KW-0732">Signal</keyword>
<dbReference type="GO" id="GO:0005794">
    <property type="term" value="C:Golgi apparatus"/>
    <property type="evidence" value="ECO:0007669"/>
    <property type="project" value="TreeGrafter"/>
</dbReference>
<protein>
    <recommendedName>
        <fullName evidence="9">GOST seven transmembrane domain-containing protein</fullName>
    </recommendedName>
</protein>
<dbReference type="GO" id="GO:0016020">
    <property type="term" value="C:membrane"/>
    <property type="evidence" value="ECO:0007669"/>
    <property type="project" value="UniProtKB-SubCell"/>
</dbReference>
<proteinExistence type="predicted"/>
<dbReference type="InterPro" id="IPR053937">
    <property type="entry name" value="GOST_TM"/>
</dbReference>
<feature type="transmembrane region" description="Helical" evidence="7">
    <location>
        <begin position="373"/>
        <end position="394"/>
    </location>
</feature>
<accession>A0A7S4QYQ5</accession>
<evidence type="ECO:0000256" key="8">
    <source>
        <dbReference type="SAM" id="SignalP"/>
    </source>
</evidence>
<feature type="chain" id="PRO_5031303425" description="GOST seven transmembrane domain-containing protein" evidence="8">
    <location>
        <begin position="28"/>
        <end position="493"/>
    </location>
</feature>
<evidence type="ECO:0000256" key="1">
    <source>
        <dbReference type="ARBA" id="ARBA00004141"/>
    </source>
</evidence>
<feature type="signal peptide" evidence="8">
    <location>
        <begin position="1"/>
        <end position="27"/>
    </location>
</feature>
<feature type="compositionally biased region" description="Acidic residues" evidence="6">
    <location>
        <begin position="484"/>
        <end position="493"/>
    </location>
</feature>
<sequence length="493" mass="53003">MPAPGSSLLTARCVLCVLAACAGSAEGETFDFHGVAVPREFSLATHYVFYASSAASVEYRLLPLQKSDAAVELPEGYPSVEVSLLPFDSFWHLVDPHHFCATVDDVRYNRAKRSCRLLLRNSGGDLAEQGVSVQGTPHAGGRGPTAAVSFPIARSGKYILAVTNCGNFSKARMSGTVSVRSAHGYLPANELGTMRLFGWLSLAYLVVLLAWSAGLARRLSALDAVQRGIGAIAAVCLVEAAASWLEYQVWNATGVRRDLVTCVSLSSHTLKFILSWRLVLLAAPGAGVAPEDPGTSTQVVFSVVTAVFLVQNGMWRLIVSSRYSLALERVLVFGVPGTLIFAGMYVWTFKALSDRIASLDGQKHEVLARMFRTARLVLVASALLSALVTALQFVDIWKGLTADRWERQWITLQGAPQFAFMSVLIAMMLVWRPSEGSWKYDYSVQVDEEDGAEGAGTGGAKDADPEARARRSVVAPEPIGAGDVESDEGGVLL</sequence>
<evidence type="ECO:0000256" key="4">
    <source>
        <dbReference type="ARBA" id="ARBA00022989"/>
    </source>
</evidence>
<keyword evidence="4 7" id="KW-1133">Transmembrane helix</keyword>